<name>G0S669_CHATD</name>
<dbReference type="GeneID" id="18257477"/>
<dbReference type="EMBL" id="GL988041">
    <property type="protein sequence ID" value="EGS21577.1"/>
    <property type="molecule type" value="Genomic_DNA"/>
</dbReference>
<gene>
    <name evidence="2" type="ORF">CTHT_0034390</name>
</gene>
<sequence>MSSPAQSGPSSVQKKEKGIKFLARVKTVLRRADRRLSQLSSKPAPADSAKDAADASQAAAQAYPDAVKVPRAQIYAERAKKLAEIHGLDVKPSQWYSSDGHVLRVEKPIKMRVHRKCHKCDTTFGANKQCSKCKHNRCKQCPRIPPKRTEAEKEASRAKRAALQKEHKPLVVEWDPQQHKKPVLKRPSKTGGQDLIYRKPRQRVRRTCCQCNTLFRSGVKICQSCNHGRCTDCPRDPAKKEKYPYGYPNDGPGMKTAHYECPKCKEKYSVPSQAPAVCPKCKHQPGTRIKPHKVEPEPDPEVLKSLNARLEALKLSAK</sequence>
<protein>
    <submittedName>
        <fullName evidence="2">Uncharacterized protein</fullName>
    </submittedName>
</protein>
<keyword evidence="3" id="KW-1185">Reference proteome</keyword>
<reference evidence="2 3" key="1">
    <citation type="journal article" date="2011" name="Cell">
        <title>Insight into structure and assembly of the nuclear pore complex by utilizing the genome of a eukaryotic thermophile.</title>
        <authorList>
            <person name="Amlacher S."/>
            <person name="Sarges P."/>
            <person name="Flemming D."/>
            <person name="van Noort V."/>
            <person name="Kunze R."/>
            <person name="Devos D.P."/>
            <person name="Arumugam M."/>
            <person name="Bork P."/>
            <person name="Hurt E."/>
        </authorList>
    </citation>
    <scope>NUCLEOTIDE SEQUENCE [LARGE SCALE GENOMIC DNA]</scope>
    <source>
        <strain evidence="3">DSM 1495 / CBS 144.50 / IMI 039719</strain>
    </source>
</reference>
<feature type="region of interest" description="Disordered" evidence="1">
    <location>
        <begin position="33"/>
        <end position="60"/>
    </location>
</feature>
<dbReference type="KEGG" id="cthr:CTHT_0034390"/>
<evidence type="ECO:0000256" key="1">
    <source>
        <dbReference type="SAM" id="MobiDB-lite"/>
    </source>
</evidence>
<feature type="region of interest" description="Disordered" evidence="1">
    <location>
        <begin position="276"/>
        <end position="300"/>
    </location>
</feature>
<evidence type="ECO:0000313" key="2">
    <source>
        <dbReference type="EMBL" id="EGS21577.1"/>
    </source>
</evidence>
<dbReference type="Proteomes" id="UP000008066">
    <property type="component" value="Unassembled WGS sequence"/>
</dbReference>
<dbReference type="HOGENOM" id="CLU_047721_0_0_1"/>
<proteinExistence type="predicted"/>
<dbReference type="OrthoDB" id="5370011at2759"/>
<dbReference type="OMA" id="RVHRTCH"/>
<feature type="compositionally biased region" description="Basic residues" evidence="1">
    <location>
        <begin position="280"/>
        <end position="291"/>
    </location>
</feature>
<dbReference type="AlphaFoldDB" id="G0S669"/>
<organism evidence="3">
    <name type="scientific">Chaetomium thermophilum (strain DSM 1495 / CBS 144.50 / IMI 039719)</name>
    <name type="common">Thermochaetoides thermophila</name>
    <dbReference type="NCBI Taxonomy" id="759272"/>
    <lineage>
        <taxon>Eukaryota</taxon>
        <taxon>Fungi</taxon>
        <taxon>Dikarya</taxon>
        <taxon>Ascomycota</taxon>
        <taxon>Pezizomycotina</taxon>
        <taxon>Sordariomycetes</taxon>
        <taxon>Sordariomycetidae</taxon>
        <taxon>Sordariales</taxon>
        <taxon>Chaetomiaceae</taxon>
        <taxon>Thermochaetoides</taxon>
    </lineage>
</organism>
<dbReference type="RefSeq" id="XP_006693873.1">
    <property type="nucleotide sequence ID" value="XM_006693810.1"/>
</dbReference>
<dbReference type="eggNOG" id="ENOG502S621">
    <property type="taxonomic scope" value="Eukaryota"/>
</dbReference>
<accession>G0S669</accession>
<evidence type="ECO:0000313" key="3">
    <source>
        <dbReference type="Proteomes" id="UP000008066"/>
    </source>
</evidence>